<evidence type="ECO:0000259" key="2">
    <source>
        <dbReference type="Pfam" id="PF14344"/>
    </source>
</evidence>
<evidence type="ECO:0000313" key="4">
    <source>
        <dbReference type="Proteomes" id="UP000487757"/>
    </source>
</evidence>
<reference evidence="3 4" key="1">
    <citation type="submission" date="2019-11" db="EMBL/GenBank/DDBJ databases">
        <title>Pedobacter petrophilus genome.</title>
        <authorList>
            <person name="Feldbauer M.J."/>
            <person name="Newman J.D."/>
        </authorList>
    </citation>
    <scope>NUCLEOTIDE SEQUENCE [LARGE SCALE GENOMIC DNA]</scope>
    <source>
        <strain evidence="3 4">LMG 29686</strain>
    </source>
</reference>
<sequence length="233" mass="24802">MMMFTLKKFKCYSFLALSLLIGLNACKKQEAVDSTLSNFRVINMAPTLGTYNVYLNGSALTTAALPYVGSTAYSTQNAGSYALKFTSGNSAESLLTKTVTLSASVYQSFYLINKPGALDVLAITDDLGVPSTDKAYVRLINLSPDASAFDLAKTNATTSLTTNKTFKTTSGFIAIDPGTFTLDLKETAGGTVKAVSESTTFTAGYHYDVIAGGLITPANDTERPLSLRVLQIK</sequence>
<feature type="domain" description="DUF4397" evidence="2">
    <location>
        <begin position="38"/>
        <end position="151"/>
    </location>
</feature>
<dbReference type="AlphaFoldDB" id="A0A7K0FZ24"/>
<keyword evidence="4" id="KW-1185">Reference proteome</keyword>
<dbReference type="EMBL" id="WKKH01000010">
    <property type="protein sequence ID" value="MRX76229.1"/>
    <property type="molecule type" value="Genomic_DNA"/>
</dbReference>
<keyword evidence="1" id="KW-0732">Signal</keyword>
<protein>
    <submittedName>
        <fullName evidence="3">DUF4397 domain-containing protein</fullName>
    </submittedName>
</protein>
<evidence type="ECO:0000313" key="3">
    <source>
        <dbReference type="EMBL" id="MRX76229.1"/>
    </source>
</evidence>
<comment type="caution">
    <text evidence="3">The sequence shown here is derived from an EMBL/GenBank/DDBJ whole genome shotgun (WGS) entry which is preliminary data.</text>
</comment>
<dbReference type="OrthoDB" id="9792011at2"/>
<organism evidence="3 4">
    <name type="scientific">Pedobacter petrophilus</name>
    <dbReference type="NCBI Taxonomy" id="1908241"/>
    <lineage>
        <taxon>Bacteria</taxon>
        <taxon>Pseudomonadati</taxon>
        <taxon>Bacteroidota</taxon>
        <taxon>Sphingobacteriia</taxon>
        <taxon>Sphingobacteriales</taxon>
        <taxon>Sphingobacteriaceae</taxon>
        <taxon>Pedobacter</taxon>
    </lineage>
</organism>
<feature type="signal peptide" evidence="1">
    <location>
        <begin position="1"/>
        <end position="27"/>
    </location>
</feature>
<feature type="chain" id="PRO_5029831006" evidence="1">
    <location>
        <begin position="28"/>
        <end position="233"/>
    </location>
</feature>
<dbReference type="RefSeq" id="WP_154280461.1">
    <property type="nucleotide sequence ID" value="NZ_JBHUJQ010000001.1"/>
</dbReference>
<evidence type="ECO:0000256" key="1">
    <source>
        <dbReference type="SAM" id="SignalP"/>
    </source>
</evidence>
<name>A0A7K0FZ24_9SPHI</name>
<accession>A0A7K0FZ24</accession>
<dbReference type="InterPro" id="IPR025510">
    <property type="entry name" value="DUF4397"/>
</dbReference>
<dbReference type="Pfam" id="PF14344">
    <property type="entry name" value="DUF4397"/>
    <property type="match status" value="1"/>
</dbReference>
<proteinExistence type="predicted"/>
<dbReference type="Proteomes" id="UP000487757">
    <property type="component" value="Unassembled WGS sequence"/>
</dbReference>
<gene>
    <name evidence="3" type="ORF">GJU39_09020</name>
</gene>